<evidence type="ECO:0000313" key="1">
    <source>
        <dbReference type="EMBL" id="QJC54823.1"/>
    </source>
</evidence>
<gene>
    <name evidence="1" type="ORF">HC248_00085</name>
</gene>
<evidence type="ECO:0000313" key="2">
    <source>
        <dbReference type="Proteomes" id="UP000502041"/>
    </source>
</evidence>
<reference evidence="1 2" key="1">
    <citation type="submission" date="2020-04" db="EMBL/GenBank/DDBJ databases">
        <title>Complete genome of a Psychrophilic, Marine, Gas Vacuolate Bacterium Polaromonas vacuolata KCTC 22033T.</title>
        <authorList>
            <person name="Hwang K."/>
            <person name="Kim K.M."/>
        </authorList>
    </citation>
    <scope>NUCLEOTIDE SEQUENCE [LARGE SCALE GENOMIC DNA]</scope>
    <source>
        <strain evidence="1 2">KCTC 22033</strain>
    </source>
</reference>
<sequence length="42" mass="4380">MGLGTAKAAFPMRPSVLGALKLDIARITGKARGNRMRAIGVL</sequence>
<dbReference type="AlphaFoldDB" id="A0A6H2H4U4"/>
<accession>A0A6H2H4U4</accession>
<protein>
    <submittedName>
        <fullName evidence="1">Uncharacterized protein</fullName>
    </submittedName>
</protein>
<dbReference type="KEGG" id="pvac:HC248_00085"/>
<name>A0A6H2H4U4_9BURK</name>
<dbReference type="Proteomes" id="UP000502041">
    <property type="component" value="Chromosome"/>
</dbReference>
<dbReference type="EMBL" id="CP051461">
    <property type="protein sequence ID" value="QJC54823.1"/>
    <property type="molecule type" value="Genomic_DNA"/>
</dbReference>
<organism evidence="1 2">
    <name type="scientific">Polaromonas vacuolata</name>
    <dbReference type="NCBI Taxonomy" id="37448"/>
    <lineage>
        <taxon>Bacteria</taxon>
        <taxon>Pseudomonadati</taxon>
        <taxon>Pseudomonadota</taxon>
        <taxon>Betaproteobacteria</taxon>
        <taxon>Burkholderiales</taxon>
        <taxon>Comamonadaceae</taxon>
        <taxon>Polaromonas</taxon>
    </lineage>
</organism>
<keyword evidence="2" id="KW-1185">Reference proteome</keyword>
<proteinExistence type="predicted"/>